<dbReference type="NCBIfam" id="TIGR02395">
    <property type="entry name" value="rpoN_sigma"/>
    <property type="match status" value="1"/>
</dbReference>
<dbReference type="PROSITE" id="PS50044">
    <property type="entry name" value="SIGMA54_3"/>
    <property type="match status" value="1"/>
</dbReference>
<dbReference type="InterPro" id="IPR000394">
    <property type="entry name" value="RNA_pol_sigma_54"/>
</dbReference>
<dbReference type="Gene3D" id="1.10.10.60">
    <property type="entry name" value="Homeodomain-like"/>
    <property type="match status" value="1"/>
</dbReference>
<evidence type="ECO:0000259" key="10">
    <source>
        <dbReference type="Pfam" id="PF04963"/>
    </source>
</evidence>
<dbReference type="Proteomes" id="UP001232973">
    <property type="component" value="Unassembled WGS sequence"/>
</dbReference>
<reference evidence="11 12" key="1">
    <citation type="submission" date="2023-07" db="EMBL/GenBank/DDBJ databases">
        <title>Genomic Encyclopedia of Type Strains, Phase IV (KMG-IV): sequencing the most valuable type-strain genomes for metagenomic binning, comparative biology and taxonomic classification.</title>
        <authorList>
            <person name="Goeker M."/>
        </authorList>
    </citation>
    <scope>NUCLEOTIDE SEQUENCE [LARGE SCALE GENOMIC DNA]</scope>
    <source>
        <strain evidence="11 12">DSM 4006</strain>
    </source>
</reference>
<evidence type="ECO:0000256" key="3">
    <source>
        <dbReference type="ARBA" id="ARBA00022679"/>
    </source>
</evidence>
<dbReference type="EMBL" id="JAUSTP010000009">
    <property type="protein sequence ID" value="MDQ0189669.1"/>
    <property type="molecule type" value="Genomic_DNA"/>
</dbReference>
<evidence type="ECO:0000256" key="1">
    <source>
        <dbReference type="ARBA" id="ARBA00008798"/>
    </source>
</evidence>
<keyword evidence="4" id="KW-0548">Nucleotidyltransferase</keyword>
<evidence type="ECO:0000259" key="9">
    <source>
        <dbReference type="Pfam" id="PF04552"/>
    </source>
</evidence>
<keyword evidence="12" id="KW-1185">Reference proteome</keyword>
<dbReference type="Gene3D" id="1.10.10.1330">
    <property type="entry name" value="RNA polymerase sigma-54 factor, core-binding domain"/>
    <property type="match status" value="1"/>
</dbReference>
<dbReference type="Pfam" id="PF04963">
    <property type="entry name" value="Sigma54_CBD"/>
    <property type="match status" value="1"/>
</dbReference>
<dbReference type="PROSITE" id="PS00718">
    <property type="entry name" value="SIGMA54_2"/>
    <property type="match status" value="1"/>
</dbReference>
<evidence type="ECO:0000256" key="7">
    <source>
        <dbReference type="ARBA" id="ARBA00023125"/>
    </source>
</evidence>
<feature type="domain" description="RNA polymerase sigma factor 54 core-binding" evidence="10">
    <location>
        <begin position="90"/>
        <end position="278"/>
    </location>
</feature>
<sequence>MSVGYGQGYGLYQEQAQKLMMTQQMQQAITMLQCSAVELDQYIQTELASNPLAEVRPVAVEWQMPAGIFTGGGRIASRSTGYSERQAPPLEQTLRSEATLADLLEEQIRLTACDSQVAHTAKRLIGSLDENGYLRETPEELAHWTGAPLELIHKAIELLQSCDPAGIAARDLQECLTLQLHLVPTEQRALAGQLIDHHLEEIAAGRISHLARALHVTTQEVQAAIDAIRQLNPRPGAGLVEERPAYIIPDVIVERVGGQYVVMTNESAQPSVRLDAAYRRWMRAADAETRQYLSRKVQAVEWIVRCLEQRRVTLHRVAEAIVQAQMDFLDRGPIAMRPLTLRQIADTLGVHESTVSRATRNKYMQTPRGVFEMKYFFTAELASSDGGAAASAEAAKHAIRQLIDAEDPAHPLSDGALCDRLASQGIHLSRRTVAKYREAMRIPSSSRRRRF</sequence>
<evidence type="ECO:0000313" key="12">
    <source>
        <dbReference type="Proteomes" id="UP001232973"/>
    </source>
</evidence>
<keyword evidence="8" id="KW-0804">Transcription</keyword>
<evidence type="ECO:0000256" key="5">
    <source>
        <dbReference type="ARBA" id="ARBA00023015"/>
    </source>
</evidence>
<protein>
    <submittedName>
        <fullName evidence="11">RNA polymerase sigma-54 factor</fullName>
    </submittedName>
</protein>
<keyword evidence="7" id="KW-0238">DNA-binding</keyword>
<keyword evidence="6" id="KW-0731">Sigma factor</keyword>
<name>A0ABT9XH88_9BACL</name>
<feature type="domain" description="RNA polymerase sigma factor 54 DNA-binding" evidence="9">
    <location>
        <begin position="291"/>
        <end position="450"/>
    </location>
</feature>
<dbReference type="InterPro" id="IPR007046">
    <property type="entry name" value="RNA_pol_sigma_54_core-bd"/>
</dbReference>
<keyword evidence="2" id="KW-0240">DNA-directed RNA polymerase</keyword>
<dbReference type="Pfam" id="PF00309">
    <property type="entry name" value="Sigma54_AID"/>
    <property type="match status" value="1"/>
</dbReference>
<dbReference type="PRINTS" id="PR00045">
    <property type="entry name" value="SIGMA54FCT"/>
</dbReference>
<dbReference type="PIRSF" id="PIRSF000774">
    <property type="entry name" value="RpoN"/>
    <property type="match status" value="1"/>
</dbReference>
<accession>A0ABT9XH88</accession>
<gene>
    <name evidence="11" type="ORF">J2S03_001514</name>
</gene>
<keyword evidence="3" id="KW-0808">Transferase</keyword>
<evidence type="ECO:0000256" key="4">
    <source>
        <dbReference type="ARBA" id="ARBA00022695"/>
    </source>
</evidence>
<evidence type="ECO:0000256" key="8">
    <source>
        <dbReference type="ARBA" id="ARBA00023163"/>
    </source>
</evidence>
<evidence type="ECO:0000313" key="11">
    <source>
        <dbReference type="EMBL" id="MDQ0189669.1"/>
    </source>
</evidence>
<comment type="similarity">
    <text evidence="1">Belongs to the sigma-54 factor family.</text>
</comment>
<dbReference type="PANTHER" id="PTHR32248:SF4">
    <property type="entry name" value="RNA POLYMERASE SIGMA-54 FACTOR"/>
    <property type="match status" value="1"/>
</dbReference>
<dbReference type="PROSITE" id="PS00717">
    <property type="entry name" value="SIGMA54_1"/>
    <property type="match status" value="1"/>
</dbReference>
<evidence type="ECO:0000256" key="6">
    <source>
        <dbReference type="ARBA" id="ARBA00023082"/>
    </source>
</evidence>
<proteinExistence type="inferred from homology"/>
<organism evidence="11 12">
    <name type="scientific">Alicyclobacillus cycloheptanicus</name>
    <dbReference type="NCBI Taxonomy" id="1457"/>
    <lineage>
        <taxon>Bacteria</taxon>
        <taxon>Bacillati</taxon>
        <taxon>Bacillota</taxon>
        <taxon>Bacilli</taxon>
        <taxon>Bacillales</taxon>
        <taxon>Alicyclobacillaceae</taxon>
        <taxon>Alicyclobacillus</taxon>
    </lineage>
</organism>
<dbReference type="InterPro" id="IPR038709">
    <property type="entry name" value="RpoN_core-bd_sf"/>
</dbReference>
<dbReference type="Pfam" id="PF04552">
    <property type="entry name" value="Sigma54_DBD"/>
    <property type="match status" value="1"/>
</dbReference>
<dbReference type="PANTHER" id="PTHR32248">
    <property type="entry name" value="RNA POLYMERASE SIGMA-54 FACTOR"/>
    <property type="match status" value="1"/>
</dbReference>
<evidence type="ECO:0000256" key="2">
    <source>
        <dbReference type="ARBA" id="ARBA00022478"/>
    </source>
</evidence>
<comment type="caution">
    <text evidence="11">The sequence shown here is derived from an EMBL/GenBank/DDBJ whole genome shotgun (WGS) entry which is preliminary data.</text>
</comment>
<dbReference type="RefSeq" id="WP_274454599.1">
    <property type="nucleotide sequence ID" value="NZ_CP067097.1"/>
</dbReference>
<keyword evidence="5" id="KW-0805">Transcription regulation</keyword>
<dbReference type="InterPro" id="IPR007634">
    <property type="entry name" value="RNA_pol_sigma_54_DNA-bd"/>
</dbReference>